<keyword evidence="5" id="KW-0677">Repeat</keyword>
<evidence type="ECO:0000313" key="9">
    <source>
        <dbReference type="Proteomes" id="UP000593564"/>
    </source>
</evidence>
<gene>
    <name evidence="8" type="ORF">HYC85_011616</name>
</gene>
<comment type="caution">
    <text evidence="8">The sequence shown here is derived from an EMBL/GenBank/DDBJ whole genome shotgun (WGS) entry which is preliminary data.</text>
</comment>
<sequence length="412" mass="45249">MQKEMQKQMTVMVAVPVTKEGRRLEASLGRSMEKAVKANSDALWARFQEESAKQDKLARERTQQITSLITNCINKDLPAMVEKSVKKELAAVGPAIARTISPAIEKSVSAAIVDSFQRGVGDKAVNQLEKSVNSKLETTVARQIQAQFQTSGKQALQDALKSSLDGSVIPAFEMSCKAMFEQVDATFQKGMFEHTTAAQQQFESTHSPLALALRDAINSASTVTQTLSGELADGQRKLLALAVAGANSKAVNPLVTQLSNGPLGGLHDKFEAPLDPTKELSRLISEHKYEEAFTTALQRSDVSIVSWLCSQVDLQGILSMVPLPLSQGVLLSLLQQVACDISKDTTRKLGWMTEVAVVINPADPMIAVHVRPIFEQVYQILSHHRSPSHYFQYRDLKYSTCYARYQLDADDL</sequence>
<comment type="subcellular location">
    <subcellularLocation>
        <location evidence="1">Cytoplasm</location>
        <location evidence="1">P-body</location>
    </subcellularLocation>
</comment>
<evidence type="ECO:0000256" key="1">
    <source>
        <dbReference type="ARBA" id="ARBA00004201"/>
    </source>
</evidence>
<dbReference type="EMBL" id="JACBKZ010000005">
    <property type="protein sequence ID" value="KAF5949623.1"/>
    <property type="molecule type" value="Genomic_DNA"/>
</dbReference>
<organism evidence="8 9">
    <name type="scientific">Camellia sinensis</name>
    <name type="common">Tea plant</name>
    <name type="synonym">Thea sinensis</name>
    <dbReference type="NCBI Taxonomy" id="4442"/>
    <lineage>
        <taxon>Eukaryota</taxon>
        <taxon>Viridiplantae</taxon>
        <taxon>Streptophyta</taxon>
        <taxon>Embryophyta</taxon>
        <taxon>Tracheophyta</taxon>
        <taxon>Spermatophyta</taxon>
        <taxon>Magnoliopsida</taxon>
        <taxon>eudicotyledons</taxon>
        <taxon>Gunneridae</taxon>
        <taxon>Pentapetalae</taxon>
        <taxon>asterids</taxon>
        <taxon>Ericales</taxon>
        <taxon>Theaceae</taxon>
        <taxon>Camellia</taxon>
    </lineage>
</organism>
<protein>
    <recommendedName>
        <fullName evidence="7">Enhancer of mRNA-decapping protein 4 C-terminal domain-containing protein</fullName>
    </recommendedName>
</protein>
<dbReference type="InterPro" id="IPR049404">
    <property type="entry name" value="EDC4_C"/>
</dbReference>
<dbReference type="AlphaFoldDB" id="A0A7J7H9I5"/>
<reference evidence="8 9" key="2">
    <citation type="submission" date="2020-07" db="EMBL/GenBank/DDBJ databases">
        <title>Genome assembly of wild tea tree DASZ reveals pedigree and selection history of tea varieties.</title>
        <authorList>
            <person name="Zhang W."/>
        </authorList>
    </citation>
    <scope>NUCLEOTIDE SEQUENCE [LARGE SCALE GENOMIC DNA]</scope>
    <source>
        <strain evidence="9">cv. G240</strain>
        <tissue evidence="8">Leaf</tissue>
    </source>
</reference>
<dbReference type="Pfam" id="PF21289">
    <property type="entry name" value="EDC4_C"/>
    <property type="match status" value="1"/>
</dbReference>
<keyword evidence="6" id="KW-0175">Coiled coil</keyword>
<evidence type="ECO:0000256" key="2">
    <source>
        <dbReference type="ARBA" id="ARBA00009639"/>
    </source>
</evidence>
<keyword evidence="9" id="KW-1185">Reference proteome</keyword>
<dbReference type="GO" id="GO:0000932">
    <property type="term" value="C:P-body"/>
    <property type="evidence" value="ECO:0007669"/>
    <property type="project" value="UniProtKB-SubCell"/>
</dbReference>
<dbReference type="PANTHER" id="PTHR15598">
    <property type="entry name" value="ENHANCER OF MRNA-DECAPPING PROTEIN 4"/>
    <property type="match status" value="1"/>
</dbReference>
<accession>A0A7J7H9I5</accession>
<dbReference type="InterPro" id="IPR045152">
    <property type="entry name" value="EDC4-like"/>
</dbReference>
<feature type="domain" description="Enhancer of mRNA-decapping protein 4 C-terminal" evidence="7">
    <location>
        <begin position="282"/>
        <end position="383"/>
    </location>
</feature>
<dbReference type="FunFam" id="1.10.220.100:FF:000001">
    <property type="entry name" value="Enhancer of mRNA-decapping protein 4"/>
    <property type="match status" value="1"/>
</dbReference>
<keyword evidence="4" id="KW-0853">WD repeat</keyword>
<dbReference type="Proteomes" id="UP000593564">
    <property type="component" value="Unassembled WGS sequence"/>
</dbReference>
<dbReference type="PANTHER" id="PTHR15598:SF5">
    <property type="entry name" value="ENHANCER OF MRNA-DECAPPING PROTEIN 4"/>
    <property type="match status" value="1"/>
</dbReference>
<evidence type="ECO:0000256" key="5">
    <source>
        <dbReference type="ARBA" id="ARBA00022737"/>
    </source>
</evidence>
<evidence type="ECO:0000256" key="3">
    <source>
        <dbReference type="ARBA" id="ARBA00022490"/>
    </source>
</evidence>
<evidence type="ECO:0000256" key="4">
    <source>
        <dbReference type="ARBA" id="ARBA00022574"/>
    </source>
</evidence>
<dbReference type="GO" id="GO:0031087">
    <property type="term" value="P:deadenylation-independent decapping of nuclear-transcribed mRNA"/>
    <property type="evidence" value="ECO:0007669"/>
    <property type="project" value="InterPro"/>
</dbReference>
<name>A0A7J7H9I5_CAMSI</name>
<keyword evidence="3" id="KW-0963">Cytoplasm</keyword>
<reference evidence="9" key="1">
    <citation type="journal article" date="2020" name="Nat. Commun.">
        <title>Genome assembly of wild tea tree DASZ reveals pedigree and selection history of tea varieties.</title>
        <authorList>
            <person name="Zhang W."/>
            <person name="Zhang Y."/>
            <person name="Qiu H."/>
            <person name="Guo Y."/>
            <person name="Wan H."/>
            <person name="Zhang X."/>
            <person name="Scossa F."/>
            <person name="Alseekh S."/>
            <person name="Zhang Q."/>
            <person name="Wang P."/>
            <person name="Xu L."/>
            <person name="Schmidt M.H."/>
            <person name="Jia X."/>
            <person name="Li D."/>
            <person name="Zhu A."/>
            <person name="Guo F."/>
            <person name="Chen W."/>
            <person name="Ni D."/>
            <person name="Usadel B."/>
            <person name="Fernie A.R."/>
            <person name="Wen W."/>
        </authorList>
    </citation>
    <scope>NUCLEOTIDE SEQUENCE [LARGE SCALE GENOMIC DNA]</scope>
    <source>
        <strain evidence="9">cv. G240</strain>
    </source>
</reference>
<evidence type="ECO:0000313" key="8">
    <source>
        <dbReference type="EMBL" id="KAF5949623.1"/>
    </source>
</evidence>
<evidence type="ECO:0000259" key="7">
    <source>
        <dbReference type="Pfam" id="PF21289"/>
    </source>
</evidence>
<evidence type="ECO:0000256" key="6">
    <source>
        <dbReference type="ARBA" id="ARBA00023054"/>
    </source>
</evidence>
<proteinExistence type="inferred from homology"/>
<comment type="similarity">
    <text evidence="2">Belongs to the WD repeat EDC4 family.</text>
</comment>
<dbReference type="Gene3D" id="1.10.220.100">
    <property type="entry name" value="conserved c-terminal region of ge- 1"/>
    <property type="match status" value="1"/>
</dbReference>
<dbReference type="InterPro" id="IPR044938">
    <property type="entry name" value="EDC4_C_sf"/>
</dbReference>